<dbReference type="Proteomes" id="UP000039021">
    <property type="component" value="Unassembled WGS sequence"/>
</dbReference>
<dbReference type="EMBL" id="CSBK01000401">
    <property type="protein sequence ID" value="COX35489.1"/>
    <property type="molecule type" value="Genomic_DNA"/>
</dbReference>
<organism evidence="1 2">
    <name type="scientific">Mycobacterium tuberculosis</name>
    <dbReference type="NCBI Taxonomy" id="1773"/>
    <lineage>
        <taxon>Bacteria</taxon>
        <taxon>Bacillati</taxon>
        <taxon>Actinomycetota</taxon>
        <taxon>Actinomycetes</taxon>
        <taxon>Mycobacteriales</taxon>
        <taxon>Mycobacteriaceae</taxon>
        <taxon>Mycobacterium</taxon>
        <taxon>Mycobacterium tuberculosis complex</taxon>
    </lineage>
</organism>
<dbReference type="AlphaFoldDB" id="A0A916L9M8"/>
<gene>
    <name evidence="1" type="ORF">ERS007739_01143</name>
</gene>
<evidence type="ECO:0000313" key="1">
    <source>
        <dbReference type="EMBL" id="COX35489.1"/>
    </source>
</evidence>
<evidence type="ECO:0000313" key="2">
    <source>
        <dbReference type="Proteomes" id="UP000039021"/>
    </source>
</evidence>
<comment type="caution">
    <text evidence="1">The sequence shown here is derived from an EMBL/GenBank/DDBJ whole genome shotgun (WGS) entry which is preliminary data.</text>
</comment>
<name>A0A916L9M8_MYCTX</name>
<sequence length="119" mass="13225">MQPLLGLDGSEVGLEHHVELAWLRPLAGFAGFRVANVGQPVRRRMPVFGFVGLDEMVGPVALMCDQRLDQRVMKDIDVTGSHPHLTRQDDRRIDSDNVVAASHHRSPPLALDVLFELNP</sequence>
<accession>A0A916L9M8</accession>
<reference evidence="2" key="1">
    <citation type="submission" date="2015-03" db="EMBL/GenBank/DDBJ databases">
        <authorList>
            <consortium name="Pathogen Informatics"/>
        </authorList>
    </citation>
    <scope>NUCLEOTIDE SEQUENCE [LARGE SCALE GENOMIC DNA]</scope>
    <source>
        <strain evidence="2">N09902308</strain>
    </source>
</reference>
<proteinExistence type="predicted"/>
<protein>
    <submittedName>
        <fullName evidence="1">Uncharacterized protein</fullName>
    </submittedName>
</protein>